<dbReference type="Gene3D" id="2.40.50.140">
    <property type="entry name" value="Nucleic acid-binding proteins"/>
    <property type="match status" value="1"/>
</dbReference>
<dbReference type="GO" id="GO:0005096">
    <property type="term" value="F:GTPase activator activity"/>
    <property type="evidence" value="ECO:0007669"/>
    <property type="project" value="UniProtKB-KW"/>
</dbReference>
<evidence type="ECO:0000256" key="3">
    <source>
        <dbReference type="ARBA" id="ARBA00022737"/>
    </source>
</evidence>
<keyword evidence="2" id="KW-0433">Leucine-rich repeat</keyword>
<dbReference type="Gene3D" id="3.80.10.10">
    <property type="entry name" value="Ribonuclease Inhibitor"/>
    <property type="match status" value="1"/>
</dbReference>
<keyword evidence="3" id="KW-0677">Repeat</keyword>
<dbReference type="Pfam" id="PF13516">
    <property type="entry name" value="LRR_6"/>
    <property type="match status" value="1"/>
</dbReference>
<dbReference type="SUPFAM" id="SSF52047">
    <property type="entry name" value="RNI-like"/>
    <property type="match status" value="1"/>
</dbReference>
<proteinExistence type="predicted"/>
<evidence type="ECO:0000256" key="2">
    <source>
        <dbReference type="ARBA" id="ARBA00022614"/>
    </source>
</evidence>
<accession>A0A197JTD8</accession>
<dbReference type="GO" id="GO:0003676">
    <property type="term" value="F:nucleic acid binding"/>
    <property type="evidence" value="ECO:0007669"/>
    <property type="project" value="InterPro"/>
</dbReference>
<dbReference type="PRINTS" id="PR00050">
    <property type="entry name" value="COLDSHOCK"/>
</dbReference>
<dbReference type="CDD" id="cd04458">
    <property type="entry name" value="CSP_CDS"/>
    <property type="match status" value="1"/>
</dbReference>
<keyword evidence="6" id="KW-1185">Reference proteome</keyword>
<keyword evidence="1" id="KW-0343">GTPase activation</keyword>
<dbReference type="GO" id="GO:0005634">
    <property type="term" value="C:nucleus"/>
    <property type="evidence" value="ECO:0007669"/>
    <property type="project" value="TreeGrafter"/>
</dbReference>
<protein>
    <submittedName>
        <fullName evidence="5">CSD-domain-containing protein</fullName>
    </submittedName>
</protein>
<dbReference type="InterPro" id="IPR011129">
    <property type="entry name" value="CSD"/>
</dbReference>
<dbReference type="InterPro" id="IPR012340">
    <property type="entry name" value="NA-bd_OB-fold"/>
</dbReference>
<dbReference type="InterPro" id="IPR001611">
    <property type="entry name" value="Leu-rich_rpt"/>
</dbReference>
<dbReference type="SMART" id="SM00357">
    <property type="entry name" value="CSP"/>
    <property type="match status" value="1"/>
</dbReference>
<dbReference type="Proteomes" id="UP000078512">
    <property type="component" value="Unassembled WGS sequence"/>
</dbReference>
<dbReference type="GO" id="GO:0006913">
    <property type="term" value="P:nucleocytoplasmic transport"/>
    <property type="evidence" value="ECO:0007669"/>
    <property type="project" value="TreeGrafter"/>
</dbReference>
<evidence type="ECO:0000259" key="4">
    <source>
        <dbReference type="PROSITE" id="PS51857"/>
    </source>
</evidence>
<dbReference type="GO" id="GO:0005829">
    <property type="term" value="C:cytosol"/>
    <property type="evidence" value="ECO:0007669"/>
    <property type="project" value="TreeGrafter"/>
</dbReference>
<dbReference type="GO" id="GO:0031267">
    <property type="term" value="F:small GTPase binding"/>
    <property type="evidence" value="ECO:0007669"/>
    <property type="project" value="TreeGrafter"/>
</dbReference>
<evidence type="ECO:0000313" key="5">
    <source>
        <dbReference type="EMBL" id="OAQ27706.1"/>
    </source>
</evidence>
<evidence type="ECO:0000313" key="6">
    <source>
        <dbReference type="Proteomes" id="UP000078512"/>
    </source>
</evidence>
<organism evidence="5 6">
    <name type="scientific">Linnemannia elongata AG-77</name>
    <dbReference type="NCBI Taxonomy" id="1314771"/>
    <lineage>
        <taxon>Eukaryota</taxon>
        <taxon>Fungi</taxon>
        <taxon>Fungi incertae sedis</taxon>
        <taxon>Mucoromycota</taxon>
        <taxon>Mortierellomycotina</taxon>
        <taxon>Mortierellomycetes</taxon>
        <taxon>Mortierellales</taxon>
        <taxon>Mortierellaceae</taxon>
        <taxon>Linnemannia</taxon>
    </lineage>
</organism>
<gene>
    <name evidence="5" type="ORF">K457DRAFT_1877440</name>
</gene>
<dbReference type="Pfam" id="PF00313">
    <property type="entry name" value="CSD"/>
    <property type="match status" value="1"/>
</dbReference>
<evidence type="ECO:0000256" key="1">
    <source>
        <dbReference type="ARBA" id="ARBA00022468"/>
    </source>
</evidence>
<dbReference type="InterPro" id="IPR032675">
    <property type="entry name" value="LRR_dom_sf"/>
</dbReference>
<dbReference type="STRING" id="1314771.A0A197JTD8"/>
<sequence>MSSSYWAPEFVHSLKTNPTLATLDLSNNLIGDKGAKALAETLKTNLTLITLYMSSYSIGDNGDQALAEALKINSILQLNPRVWSAKSGKVKWFSASKGYGFITPDPDGNGMGVEELFAHYTSIMTDGFKTLDEGAAVTFCVEKGPMGSHATDIRLDTDAPQASTD</sequence>
<dbReference type="PANTHER" id="PTHR24113:SF12">
    <property type="entry name" value="RAN GTPASE-ACTIVATING PROTEIN 1"/>
    <property type="match status" value="1"/>
</dbReference>
<feature type="domain" description="CSD" evidence="4">
    <location>
        <begin position="85"/>
        <end position="155"/>
    </location>
</feature>
<dbReference type="OrthoDB" id="422005at2759"/>
<name>A0A197JTD8_9FUNG</name>
<dbReference type="PROSITE" id="PS51857">
    <property type="entry name" value="CSD_2"/>
    <property type="match status" value="1"/>
</dbReference>
<dbReference type="AlphaFoldDB" id="A0A197JTD8"/>
<dbReference type="EMBL" id="KV442054">
    <property type="protein sequence ID" value="OAQ27706.1"/>
    <property type="molecule type" value="Genomic_DNA"/>
</dbReference>
<dbReference type="SMART" id="SM00368">
    <property type="entry name" value="LRR_RI"/>
    <property type="match status" value="2"/>
</dbReference>
<dbReference type="GO" id="GO:0048471">
    <property type="term" value="C:perinuclear region of cytoplasm"/>
    <property type="evidence" value="ECO:0007669"/>
    <property type="project" value="TreeGrafter"/>
</dbReference>
<dbReference type="InterPro" id="IPR002059">
    <property type="entry name" value="CSP_DNA-bd"/>
</dbReference>
<reference evidence="5 6" key="1">
    <citation type="submission" date="2016-05" db="EMBL/GenBank/DDBJ databases">
        <title>Genome sequencing reveals origins of a unique bacterial endosymbiosis in the earliest lineages of terrestrial Fungi.</title>
        <authorList>
            <consortium name="DOE Joint Genome Institute"/>
            <person name="Uehling J."/>
            <person name="Gryganskyi A."/>
            <person name="Hameed K."/>
            <person name="Tschaplinski T."/>
            <person name="Misztal P."/>
            <person name="Wu S."/>
            <person name="Desiro A."/>
            <person name="Vande Pol N."/>
            <person name="Du Z.-Y."/>
            <person name="Zienkiewicz A."/>
            <person name="Zienkiewicz K."/>
            <person name="Morin E."/>
            <person name="Tisserant E."/>
            <person name="Splivallo R."/>
            <person name="Hainaut M."/>
            <person name="Henrissat B."/>
            <person name="Ohm R."/>
            <person name="Kuo A."/>
            <person name="Yan J."/>
            <person name="Lipzen A."/>
            <person name="Nolan M."/>
            <person name="Labutti K."/>
            <person name="Barry K."/>
            <person name="Goldstein A."/>
            <person name="Labbe J."/>
            <person name="Schadt C."/>
            <person name="Tuskan G."/>
            <person name="Grigoriev I."/>
            <person name="Martin F."/>
            <person name="Vilgalys R."/>
            <person name="Bonito G."/>
        </authorList>
    </citation>
    <scope>NUCLEOTIDE SEQUENCE [LARGE SCALE GENOMIC DNA]</scope>
    <source>
        <strain evidence="5 6">AG-77</strain>
    </source>
</reference>
<dbReference type="InterPro" id="IPR027038">
    <property type="entry name" value="RanGap"/>
</dbReference>
<dbReference type="SUPFAM" id="SSF50249">
    <property type="entry name" value="Nucleic acid-binding proteins"/>
    <property type="match status" value="1"/>
</dbReference>
<dbReference type="PANTHER" id="PTHR24113">
    <property type="entry name" value="RAN GTPASE-ACTIVATING PROTEIN 1"/>
    <property type="match status" value="1"/>
</dbReference>